<proteinExistence type="predicted"/>
<dbReference type="PROSITE" id="PS51257">
    <property type="entry name" value="PROKAR_LIPOPROTEIN"/>
    <property type="match status" value="1"/>
</dbReference>
<evidence type="ECO:0000259" key="2">
    <source>
        <dbReference type="Pfam" id="PF01471"/>
    </source>
</evidence>
<dbReference type="SUPFAM" id="SSF47090">
    <property type="entry name" value="PGBD-like"/>
    <property type="match status" value="1"/>
</dbReference>
<dbReference type="Gene3D" id="1.10.101.10">
    <property type="entry name" value="PGBD-like superfamily/PGBD"/>
    <property type="match status" value="1"/>
</dbReference>
<gene>
    <name evidence="3" type="ORF">C4N9_12635</name>
</gene>
<keyword evidence="1" id="KW-0732">Signal</keyword>
<protein>
    <recommendedName>
        <fullName evidence="2">Peptidoglycan binding-like domain-containing protein</fullName>
    </recommendedName>
</protein>
<comment type="caution">
    <text evidence="3">The sequence shown here is derived from an EMBL/GenBank/DDBJ whole genome shotgun (WGS) entry which is preliminary data.</text>
</comment>
<feature type="domain" description="Peptidoglycan binding-like" evidence="2">
    <location>
        <begin position="105"/>
        <end position="155"/>
    </location>
</feature>
<dbReference type="Pfam" id="PF01471">
    <property type="entry name" value="PG_binding_1"/>
    <property type="match status" value="1"/>
</dbReference>
<evidence type="ECO:0000256" key="1">
    <source>
        <dbReference type="SAM" id="SignalP"/>
    </source>
</evidence>
<reference evidence="3 4" key="1">
    <citation type="submission" date="2018-05" db="EMBL/GenBank/DDBJ databases">
        <title>Pararhodobacter marina sp. nov., isolated from deep-sea water of the Indian Ocean.</title>
        <authorList>
            <person name="Lai Q.Sr."/>
            <person name="Liu X."/>
            <person name="Shao Z."/>
        </authorList>
    </citation>
    <scope>NUCLEOTIDE SEQUENCE [LARGE SCALE GENOMIC DNA]</scope>
    <source>
        <strain evidence="3 4">CIC4N-9</strain>
    </source>
</reference>
<name>A0A2U2C8G8_9RHOB</name>
<dbReference type="Proteomes" id="UP000244940">
    <property type="component" value="Unassembled WGS sequence"/>
</dbReference>
<dbReference type="EMBL" id="QEYD01000007">
    <property type="protein sequence ID" value="PWE28188.1"/>
    <property type="molecule type" value="Genomic_DNA"/>
</dbReference>
<dbReference type="InterPro" id="IPR002477">
    <property type="entry name" value="Peptidoglycan-bd-like"/>
</dbReference>
<dbReference type="OrthoDB" id="7861420at2"/>
<dbReference type="InterPro" id="IPR036365">
    <property type="entry name" value="PGBD-like_sf"/>
</dbReference>
<organism evidence="3 4">
    <name type="scientific">Pararhodobacter marinus</name>
    <dbReference type="NCBI Taxonomy" id="2184063"/>
    <lineage>
        <taxon>Bacteria</taxon>
        <taxon>Pseudomonadati</taxon>
        <taxon>Pseudomonadota</taxon>
        <taxon>Alphaproteobacteria</taxon>
        <taxon>Rhodobacterales</taxon>
        <taxon>Paracoccaceae</taxon>
        <taxon>Pararhodobacter</taxon>
    </lineage>
</organism>
<keyword evidence="4" id="KW-1185">Reference proteome</keyword>
<accession>A0A2U2C8G8</accession>
<dbReference type="InterPro" id="IPR036366">
    <property type="entry name" value="PGBDSf"/>
</dbReference>
<dbReference type="AlphaFoldDB" id="A0A2U2C8G8"/>
<evidence type="ECO:0000313" key="4">
    <source>
        <dbReference type="Proteomes" id="UP000244940"/>
    </source>
</evidence>
<evidence type="ECO:0000313" key="3">
    <source>
        <dbReference type="EMBL" id="PWE28188.1"/>
    </source>
</evidence>
<feature type="signal peptide" evidence="1">
    <location>
        <begin position="1"/>
        <end position="30"/>
    </location>
</feature>
<feature type="chain" id="PRO_5015657641" description="Peptidoglycan binding-like domain-containing protein" evidence="1">
    <location>
        <begin position="31"/>
        <end position="168"/>
    </location>
</feature>
<sequence length="168" mass="17875">MRESRSGNIMLRLASTLVIVSALLSACQTAAPDATASRAEPAPVSEAPMLGNSSGCWSTDRIPAVTQVEFVSVEGAEGLQPRERVLQPAEDRLFAVPCPEQIDDDTVATLQRALAARGHYAGPITGEWDQATSEAVRRFQAPLGLDSGILTLQAAQMMGLVVIPRESF</sequence>